<dbReference type="AlphaFoldDB" id="A0A0K8MHZ0"/>
<keyword evidence="1" id="KW-0812">Transmembrane</keyword>
<dbReference type="OrthoDB" id="2284943at2"/>
<feature type="transmembrane region" description="Helical" evidence="1">
    <location>
        <begin position="58"/>
        <end position="77"/>
    </location>
</feature>
<keyword evidence="1" id="KW-0472">Membrane</keyword>
<name>A0A0K8MHZ0_9LACO</name>
<organism evidence="2 3">
    <name type="scientific">Fructobacillus ficulneus</name>
    <dbReference type="NCBI Taxonomy" id="157463"/>
    <lineage>
        <taxon>Bacteria</taxon>
        <taxon>Bacillati</taxon>
        <taxon>Bacillota</taxon>
        <taxon>Bacilli</taxon>
        <taxon>Lactobacillales</taxon>
        <taxon>Lactobacillaceae</taxon>
        <taxon>Fructobacillus</taxon>
    </lineage>
</organism>
<proteinExistence type="predicted"/>
<dbReference type="Proteomes" id="UP000253891">
    <property type="component" value="Unassembled WGS sequence"/>
</dbReference>
<dbReference type="RefSeq" id="WP_061993411.1">
    <property type="nucleotide sequence ID" value="NZ_DF968005.1"/>
</dbReference>
<keyword evidence="1" id="KW-1133">Transmembrane helix</keyword>
<evidence type="ECO:0000256" key="1">
    <source>
        <dbReference type="SAM" id="Phobius"/>
    </source>
</evidence>
<sequence length="248" mass="27399">MFKKVRALCTFNLKVALDNKIVFLYSFVMPLAYLLFNVVSGNHHHIGTTNQLNTLIPIVAYMVVTGVLNGWVMTILVMRETNFLKTFTSIVGNKLLIFLSNFLINLCLNLLQIIAVALLYQISTSSFDLPVLALILVTAFCVDIVVSLAATVFLVAKMKQSSISMVLTTYIVLGIYLVGNQPQGLLARIGFNLVDMYSLTVDVGYLFYHLNHLTTFAVLAVILPVLLIIGIGGFLLKRVPVSSIHTRA</sequence>
<dbReference type="STRING" id="157463.GCA_001047075_00971"/>
<protein>
    <submittedName>
        <fullName evidence="2">Uncharacterized protein</fullName>
    </submittedName>
</protein>
<feature type="transmembrane region" description="Helical" evidence="1">
    <location>
        <begin position="215"/>
        <end position="236"/>
    </location>
</feature>
<feature type="transmembrane region" description="Helical" evidence="1">
    <location>
        <begin position="98"/>
        <end position="120"/>
    </location>
</feature>
<keyword evidence="3" id="KW-1185">Reference proteome</keyword>
<evidence type="ECO:0000313" key="2">
    <source>
        <dbReference type="EMBL" id="GAP00058.1"/>
    </source>
</evidence>
<feature type="transmembrane region" description="Helical" evidence="1">
    <location>
        <begin position="162"/>
        <end position="179"/>
    </location>
</feature>
<gene>
    <name evidence="2" type="ORF">FFIC_280630</name>
</gene>
<feature type="transmembrane region" description="Helical" evidence="1">
    <location>
        <begin position="21"/>
        <end position="38"/>
    </location>
</feature>
<dbReference type="EMBL" id="DF968005">
    <property type="protein sequence ID" value="GAP00058.1"/>
    <property type="molecule type" value="Genomic_DNA"/>
</dbReference>
<accession>A0A0K8MHZ0</accession>
<evidence type="ECO:0000313" key="3">
    <source>
        <dbReference type="Proteomes" id="UP000253891"/>
    </source>
</evidence>
<reference evidence="2 3" key="1">
    <citation type="journal article" date="2015" name="BMC Genomics">
        <title>Comparative genomics of Fructobacillus spp. and Leuconostoc spp. reveals niche-specific evolution of Fructobacillus spp.</title>
        <authorList>
            <person name="Endo A."/>
            <person name="Tanizawa Y."/>
            <person name="Tanaka N."/>
            <person name="Maeno S."/>
            <person name="Kumar H."/>
            <person name="Shiwa Y."/>
            <person name="Okada S."/>
            <person name="Yoshikawa H."/>
            <person name="Dicks L."/>
            <person name="Nakagawa J."/>
            <person name="Arita M."/>
        </authorList>
    </citation>
    <scope>NUCLEOTIDE SEQUENCE [LARGE SCALE GENOMIC DNA]</scope>
    <source>
        <strain evidence="2 3">JCM 12225</strain>
    </source>
</reference>
<feature type="transmembrane region" description="Helical" evidence="1">
    <location>
        <begin position="132"/>
        <end position="155"/>
    </location>
</feature>